<dbReference type="Proteomes" id="UP001190700">
    <property type="component" value="Unassembled WGS sequence"/>
</dbReference>
<evidence type="ECO:0000313" key="2">
    <source>
        <dbReference type="Proteomes" id="UP001190700"/>
    </source>
</evidence>
<protein>
    <submittedName>
        <fullName evidence="1">Uncharacterized protein</fullName>
    </submittedName>
</protein>
<proteinExistence type="predicted"/>
<reference evidence="1 2" key="1">
    <citation type="journal article" date="2015" name="Genome Biol. Evol.">
        <title>Comparative Genomics of a Bacterivorous Green Alga Reveals Evolutionary Causalities and Consequences of Phago-Mixotrophic Mode of Nutrition.</title>
        <authorList>
            <person name="Burns J.A."/>
            <person name="Paasch A."/>
            <person name="Narechania A."/>
            <person name="Kim E."/>
        </authorList>
    </citation>
    <scope>NUCLEOTIDE SEQUENCE [LARGE SCALE GENOMIC DNA]</scope>
    <source>
        <strain evidence="1 2">PLY_AMNH</strain>
    </source>
</reference>
<comment type="caution">
    <text evidence="1">The sequence shown here is derived from an EMBL/GenBank/DDBJ whole genome shotgun (WGS) entry which is preliminary data.</text>
</comment>
<gene>
    <name evidence="1" type="ORF">CYMTET_56608</name>
</gene>
<organism evidence="1 2">
    <name type="scientific">Cymbomonas tetramitiformis</name>
    <dbReference type="NCBI Taxonomy" id="36881"/>
    <lineage>
        <taxon>Eukaryota</taxon>
        <taxon>Viridiplantae</taxon>
        <taxon>Chlorophyta</taxon>
        <taxon>Pyramimonadophyceae</taxon>
        <taxon>Pyramimonadales</taxon>
        <taxon>Pyramimonadaceae</taxon>
        <taxon>Cymbomonas</taxon>
    </lineage>
</organism>
<evidence type="ECO:0000313" key="1">
    <source>
        <dbReference type="EMBL" id="KAK3233070.1"/>
    </source>
</evidence>
<dbReference type="EMBL" id="LGRX02035809">
    <property type="protein sequence ID" value="KAK3233070.1"/>
    <property type="molecule type" value="Genomic_DNA"/>
</dbReference>
<sequence length="191" mass="19841">MVKRSPPVAGSKMLGTDRLRLPQKARAGGQCMGVPDPIRYQLRQAEWLGEGLMDPLGGGLLGAWQGQDHPTYVIYKGEQSGASPEQAMALAEGGVATLMGASRRVAGLLGGVDGMGGTDEDDGGDVGRRKSVADAQVWMRAAQFIILSPLGQRLGILAVAWIGGRDGPASDTRRQCAGGADAEGLGWLSEA</sequence>
<keyword evidence="2" id="KW-1185">Reference proteome</keyword>
<accession>A0AAE0BBS1</accession>
<name>A0AAE0BBS1_9CHLO</name>
<dbReference type="AlphaFoldDB" id="A0AAE0BBS1"/>